<evidence type="ECO:0000313" key="3">
    <source>
        <dbReference type="EMBL" id="PWA90856.1"/>
    </source>
</evidence>
<proteinExistence type="predicted"/>
<evidence type="ECO:0000259" key="2">
    <source>
        <dbReference type="Pfam" id="PF04455"/>
    </source>
</evidence>
<organism evidence="3 4">
    <name type="scientific">Artemisia annua</name>
    <name type="common">Sweet wormwood</name>
    <dbReference type="NCBI Taxonomy" id="35608"/>
    <lineage>
        <taxon>Eukaryota</taxon>
        <taxon>Viridiplantae</taxon>
        <taxon>Streptophyta</taxon>
        <taxon>Embryophyta</taxon>
        <taxon>Tracheophyta</taxon>
        <taxon>Spermatophyta</taxon>
        <taxon>Magnoliopsida</taxon>
        <taxon>eudicotyledons</taxon>
        <taxon>Gunneridae</taxon>
        <taxon>Pentapetalae</taxon>
        <taxon>asterids</taxon>
        <taxon>campanulids</taxon>
        <taxon>Asterales</taxon>
        <taxon>Asteraceae</taxon>
        <taxon>Asteroideae</taxon>
        <taxon>Anthemideae</taxon>
        <taxon>Artemisiinae</taxon>
        <taxon>Artemisia</taxon>
    </lineage>
</organism>
<protein>
    <submittedName>
        <fullName evidence="3">Alpha-aminoadipic semialdehyde synthase</fullName>
    </submittedName>
</protein>
<dbReference type="Pfam" id="PF04455">
    <property type="entry name" value="Saccharop_dh_N"/>
    <property type="match status" value="1"/>
</dbReference>
<evidence type="ECO:0000313" key="4">
    <source>
        <dbReference type="Proteomes" id="UP000245207"/>
    </source>
</evidence>
<sequence>MTLVWIWLEKFAYRRLFYLNHPHLILPFVFNKLPWTTLAASLMSLALDDELNSQKRWILSKLQVAPFILSSVKWVKAQTQRLTQNLKCVVCKSSHKINLNVSISGHLFGQFMKEALDIIKAAGGSFHLVKCQVGQGTDSTSYSELEMCCLQE</sequence>
<evidence type="ECO:0000256" key="1">
    <source>
        <dbReference type="ARBA" id="ARBA00023027"/>
    </source>
</evidence>
<gene>
    <name evidence="3" type="ORF">CTI12_AA096650</name>
</gene>
<dbReference type="AlphaFoldDB" id="A0A2U1PYP9"/>
<name>A0A2U1PYP9_ARTAN</name>
<dbReference type="STRING" id="35608.A0A2U1PYP9"/>
<dbReference type="InterPro" id="IPR043009">
    <property type="entry name" value="LOR/SDH_bifunc_enz_cons_dom_sf"/>
</dbReference>
<dbReference type="EMBL" id="PKPP01000594">
    <property type="protein sequence ID" value="PWA90856.1"/>
    <property type="molecule type" value="Genomic_DNA"/>
</dbReference>
<comment type="caution">
    <text evidence="3">The sequence shown here is derived from an EMBL/GenBank/DDBJ whole genome shotgun (WGS) entry which is preliminary data.</text>
</comment>
<accession>A0A2U1PYP9</accession>
<dbReference type="InterPro" id="IPR007545">
    <property type="entry name" value="LOR/SDH_bifunc_enz_cons_dom"/>
</dbReference>
<dbReference type="Gene3D" id="3.30.70.2690">
    <property type="entry name" value="LOR/SDH bifunctional enzyme, conserved domain"/>
    <property type="match status" value="1"/>
</dbReference>
<keyword evidence="1" id="KW-0520">NAD</keyword>
<dbReference type="Proteomes" id="UP000245207">
    <property type="component" value="Unassembled WGS sequence"/>
</dbReference>
<feature type="domain" description="LOR/SDH bifunctional enzyme conserved" evidence="2">
    <location>
        <begin position="100"/>
        <end position="147"/>
    </location>
</feature>
<keyword evidence="4" id="KW-1185">Reference proteome</keyword>
<reference evidence="3 4" key="1">
    <citation type="journal article" date="2018" name="Mol. Plant">
        <title>The genome of Artemisia annua provides insight into the evolution of Asteraceae family and artemisinin biosynthesis.</title>
        <authorList>
            <person name="Shen Q."/>
            <person name="Zhang L."/>
            <person name="Liao Z."/>
            <person name="Wang S."/>
            <person name="Yan T."/>
            <person name="Shi P."/>
            <person name="Liu M."/>
            <person name="Fu X."/>
            <person name="Pan Q."/>
            <person name="Wang Y."/>
            <person name="Lv Z."/>
            <person name="Lu X."/>
            <person name="Zhang F."/>
            <person name="Jiang W."/>
            <person name="Ma Y."/>
            <person name="Chen M."/>
            <person name="Hao X."/>
            <person name="Li L."/>
            <person name="Tang Y."/>
            <person name="Lv G."/>
            <person name="Zhou Y."/>
            <person name="Sun X."/>
            <person name="Brodelius P.E."/>
            <person name="Rose J.K.C."/>
            <person name="Tang K."/>
        </authorList>
    </citation>
    <scope>NUCLEOTIDE SEQUENCE [LARGE SCALE GENOMIC DNA]</scope>
    <source>
        <strain evidence="4">cv. Huhao1</strain>
        <tissue evidence="3">Leaf</tissue>
    </source>
</reference>